<dbReference type="Pfam" id="PF00047">
    <property type="entry name" value="ig"/>
    <property type="match status" value="1"/>
</dbReference>
<organism evidence="4 5">
    <name type="scientific">Homarus americanus</name>
    <name type="common">American lobster</name>
    <dbReference type="NCBI Taxonomy" id="6706"/>
    <lineage>
        <taxon>Eukaryota</taxon>
        <taxon>Metazoa</taxon>
        <taxon>Ecdysozoa</taxon>
        <taxon>Arthropoda</taxon>
        <taxon>Crustacea</taxon>
        <taxon>Multicrustacea</taxon>
        <taxon>Malacostraca</taxon>
        <taxon>Eumalacostraca</taxon>
        <taxon>Eucarida</taxon>
        <taxon>Decapoda</taxon>
        <taxon>Pleocyemata</taxon>
        <taxon>Astacidea</taxon>
        <taxon>Nephropoidea</taxon>
        <taxon>Nephropidae</taxon>
        <taxon>Homarus</taxon>
    </lineage>
</organism>
<dbReference type="InterPro" id="IPR013151">
    <property type="entry name" value="Immunoglobulin_dom"/>
</dbReference>
<evidence type="ECO:0000256" key="2">
    <source>
        <dbReference type="ARBA" id="ARBA00019671"/>
    </source>
</evidence>
<dbReference type="PANTHER" id="PTHR15360">
    <property type="entry name" value="PLATELET-DERIVED GROWTH FACTOR RECEPTOR LIKE"/>
    <property type="match status" value="1"/>
</dbReference>
<dbReference type="InterPro" id="IPR042495">
    <property type="entry name" value="PDGFRL"/>
</dbReference>
<dbReference type="AlphaFoldDB" id="A0A8J5JGV5"/>
<keyword evidence="5" id="KW-1185">Reference proteome</keyword>
<evidence type="ECO:0000259" key="3">
    <source>
        <dbReference type="PROSITE" id="PS50835"/>
    </source>
</evidence>
<keyword evidence="4" id="KW-0675">Receptor</keyword>
<name>A0A8J5JGV5_HOMAM</name>
<feature type="domain" description="Ig-like" evidence="3">
    <location>
        <begin position="14"/>
        <end position="95"/>
    </location>
</feature>
<dbReference type="InterPro" id="IPR003599">
    <property type="entry name" value="Ig_sub"/>
</dbReference>
<gene>
    <name evidence="4" type="primary">Pdgfra-L2</name>
    <name evidence="4" type="ORF">Hamer_G020459</name>
</gene>
<accession>A0A8J5JGV5</accession>
<dbReference type="Gene3D" id="2.60.40.10">
    <property type="entry name" value="Immunoglobulins"/>
    <property type="match status" value="2"/>
</dbReference>
<evidence type="ECO:0000313" key="4">
    <source>
        <dbReference type="EMBL" id="KAG7154153.1"/>
    </source>
</evidence>
<reference evidence="4" key="1">
    <citation type="journal article" date="2021" name="Sci. Adv.">
        <title>The American lobster genome reveals insights on longevity, neural, and immune adaptations.</title>
        <authorList>
            <person name="Polinski J.M."/>
            <person name="Zimin A.V."/>
            <person name="Clark K.F."/>
            <person name="Kohn A.B."/>
            <person name="Sadowski N."/>
            <person name="Timp W."/>
            <person name="Ptitsyn A."/>
            <person name="Khanna P."/>
            <person name="Romanova D.Y."/>
            <person name="Williams P."/>
            <person name="Greenwood S.J."/>
            <person name="Moroz L.L."/>
            <person name="Walt D.R."/>
            <person name="Bodnar A.G."/>
        </authorList>
    </citation>
    <scope>NUCLEOTIDE SEQUENCE</scope>
    <source>
        <strain evidence="4">GMGI-L3</strain>
    </source>
</reference>
<evidence type="ECO:0000256" key="1">
    <source>
        <dbReference type="ARBA" id="ARBA00011360"/>
    </source>
</evidence>
<evidence type="ECO:0000313" key="5">
    <source>
        <dbReference type="Proteomes" id="UP000747542"/>
    </source>
</evidence>
<comment type="subunit">
    <text evidence="1">Forms a complex composed of PDGFRL, TNK2 and GRB2.</text>
</comment>
<dbReference type="PROSITE" id="PS50835">
    <property type="entry name" value="IG_LIKE"/>
    <property type="match status" value="1"/>
</dbReference>
<dbReference type="InterPro" id="IPR036179">
    <property type="entry name" value="Ig-like_dom_sf"/>
</dbReference>
<dbReference type="PANTHER" id="PTHR15360:SF4">
    <property type="entry name" value="PROTEIN KINASE DOMAIN-CONTAINING PROTEIN"/>
    <property type="match status" value="1"/>
</dbReference>
<protein>
    <recommendedName>
        <fullName evidence="2">Platelet-derived growth factor receptor-like protein</fullName>
    </recommendedName>
</protein>
<dbReference type="SUPFAM" id="SSF48726">
    <property type="entry name" value="Immunoglobulin"/>
    <property type="match status" value="1"/>
</dbReference>
<proteinExistence type="predicted"/>
<dbReference type="SMART" id="SM00409">
    <property type="entry name" value="IG"/>
    <property type="match status" value="1"/>
</dbReference>
<sequence length="201" mass="23077">MGWTQAENEQWVAPEIVGGLSEMLVEDGSNVNFTCRAAYPVTWCTEKNFASEHHQELYEEGQPKPYVAILTIDPVNYLHVGYYTCLYNTTTNRLKKTCDIKDPQISSIYLYVQDLSHLLVSEAYGFFFPLTVNEPFVIPCKPTFPDVEVSLEKIQTNEEYDPREGFKKYFTHEDTDICLAKYLNLTEQAATNLCTKTLTKN</sequence>
<dbReference type="Proteomes" id="UP000747542">
    <property type="component" value="Unassembled WGS sequence"/>
</dbReference>
<comment type="caution">
    <text evidence="4">The sequence shown here is derived from an EMBL/GenBank/DDBJ whole genome shotgun (WGS) entry which is preliminary data.</text>
</comment>
<dbReference type="InterPro" id="IPR007110">
    <property type="entry name" value="Ig-like_dom"/>
</dbReference>
<dbReference type="InterPro" id="IPR013783">
    <property type="entry name" value="Ig-like_fold"/>
</dbReference>
<dbReference type="EMBL" id="JAHLQT010045000">
    <property type="protein sequence ID" value="KAG7154153.1"/>
    <property type="molecule type" value="Genomic_DNA"/>
</dbReference>